<comment type="caution">
    <text evidence="1">The sequence shown here is derived from an EMBL/GenBank/DDBJ whole genome shotgun (WGS) entry which is preliminary data.</text>
</comment>
<organism evidence="1 2">
    <name type="scientific">Gluconacetobacter entanii</name>
    <dbReference type="NCBI Taxonomy" id="108528"/>
    <lineage>
        <taxon>Bacteria</taxon>
        <taxon>Pseudomonadati</taxon>
        <taxon>Pseudomonadota</taxon>
        <taxon>Alphaproteobacteria</taxon>
        <taxon>Acetobacterales</taxon>
        <taxon>Acetobacteraceae</taxon>
        <taxon>Gluconacetobacter</taxon>
    </lineage>
</organism>
<proteinExistence type="predicted"/>
<accession>A0A318PSK2</accession>
<name>A0A318PSK2_9PROT</name>
<evidence type="ECO:0000313" key="2">
    <source>
        <dbReference type="Proteomes" id="UP000248301"/>
    </source>
</evidence>
<sequence length="69" mass="8167">MSEQLDRIDAFRILREKIKEYGNQRIFAQEVGITPQYLSDMLCGRKPLSDAILKFIGLRRKEYFLRTGE</sequence>
<evidence type="ECO:0000313" key="1">
    <source>
        <dbReference type="EMBL" id="PYD63541.1"/>
    </source>
</evidence>
<dbReference type="AlphaFoldDB" id="A0A318PSK2"/>
<dbReference type="Proteomes" id="UP000248301">
    <property type="component" value="Unassembled WGS sequence"/>
</dbReference>
<protein>
    <submittedName>
        <fullName evidence="1">Transcriptional regulator</fullName>
    </submittedName>
</protein>
<gene>
    <name evidence="1" type="ORF">CFR72_06440</name>
</gene>
<reference evidence="1 2" key="1">
    <citation type="submission" date="2017-07" db="EMBL/GenBank/DDBJ databases">
        <title>A draft genome sequence of Gluconacetobacter entanii LTH 4560.</title>
        <authorList>
            <person name="Skraban J."/>
            <person name="Cleenwerck I."/>
            <person name="Vandamme P."/>
            <person name="Trcek J."/>
        </authorList>
    </citation>
    <scope>NUCLEOTIDE SEQUENCE [LARGE SCALE GENOMIC DNA]</scope>
    <source>
        <strain evidence="1 2">LTH 4560</strain>
    </source>
</reference>
<dbReference type="EMBL" id="NKUF01000010">
    <property type="protein sequence ID" value="PYD63541.1"/>
    <property type="molecule type" value="Genomic_DNA"/>
</dbReference>
<dbReference type="RefSeq" id="WP_110913184.1">
    <property type="nucleotide sequence ID" value="NZ_NKUF01000010.1"/>
</dbReference>
<dbReference type="OrthoDB" id="7282507at2"/>